<accession>X0WUI3</accession>
<dbReference type="InterPro" id="IPR027417">
    <property type="entry name" value="P-loop_NTPase"/>
</dbReference>
<evidence type="ECO:0000259" key="3">
    <source>
        <dbReference type="Pfam" id="PF00437"/>
    </source>
</evidence>
<dbReference type="Gene3D" id="3.40.50.300">
    <property type="entry name" value="P-loop containing nucleotide triphosphate hydrolases"/>
    <property type="match status" value="1"/>
</dbReference>
<keyword evidence="2" id="KW-0067">ATP-binding</keyword>
<feature type="domain" description="Bacterial type II secretion system protein E" evidence="3">
    <location>
        <begin position="11"/>
        <end position="212"/>
    </location>
</feature>
<keyword evidence="1" id="KW-0547">Nucleotide-binding</keyword>
<gene>
    <name evidence="4" type="ORF">S01H1_74160</name>
</gene>
<organism evidence="4">
    <name type="scientific">marine sediment metagenome</name>
    <dbReference type="NCBI Taxonomy" id="412755"/>
    <lineage>
        <taxon>unclassified sequences</taxon>
        <taxon>metagenomes</taxon>
        <taxon>ecological metagenomes</taxon>
    </lineage>
</organism>
<feature type="non-terminal residue" evidence="4">
    <location>
        <position position="1"/>
    </location>
</feature>
<evidence type="ECO:0000256" key="2">
    <source>
        <dbReference type="ARBA" id="ARBA00022840"/>
    </source>
</evidence>
<dbReference type="InterPro" id="IPR001482">
    <property type="entry name" value="T2SS/T4SS_dom"/>
</dbReference>
<dbReference type="PANTHER" id="PTHR30258">
    <property type="entry name" value="TYPE II SECRETION SYSTEM PROTEIN GSPE-RELATED"/>
    <property type="match status" value="1"/>
</dbReference>
<proteinExistence type="predicted"/>
<evidence type="ECO:0000256" key="1">
    <source>
        <dbReference type="ARBA" id="ARBA00022741"/>
    </source>
</evidence>
<dbReference type="SUPFAM" id="SSF52540">
    <property type="entry name" value="P-loop containing nucleoside triphosphate hydrolases"/>
    <property type="match status" value="1"/>
</dbReference>
<dbReference type="GO" id="GO:0005524">
    <property type="term" value="F:ATP binding"/>
    <property type="evidence" value="ECO:0007669"/>
    <property type="project" value="UniProtKB-KW"/>
</dbReference>
<dbReference type="GO" id="GO:0016887">
    <property type="term" value="F:ATP hydrolysis activity"/>
    <property type="evidence" value="ECO:0007669"/>
    <property type="project" value="TreeGrafter"/>
</dbReference>
<name>X0WUI3_9ZZZZ</name>
<dbReference type="EMBL" id="BARS01049590">
    <property type="protein sequence ID" value="GAG34649.1"/>
    <property type="molecule type" value="Genomic_DNA"/>
</dbReference>
<sequence length="216" mass="24554">QEKVEDIEKLAGDASVIKLVNQIILEAYRKRATDIHIEPYRGMIKLRYRIDGVLYNAPVPAEMKYFFFPILSRIKIMSNLNIVEHRLPQDGRAIVKIQDETIDLRVSFIPTPYGESIVIRILPIKMLFSLERLGLLPEDLRLFEELIKRPHGIIFVTGPTGSGKTTTLYACLARINTDERKIVAIEDPIEYEMGGITQIQVMPAIGLDFARVCAVC</sequence>
<dbReference type="Pfam" id="PF00437">
    <property type="entry name" value="T2SSE"/>
    <property type="match status" value="1"/>
</dbReference>
<evidence type="ECO:0000313" key="4">
    <source>
        <dbReference type="EMBL" id="GAG34649.1"/>
    </source>
</evidence>
<protein>
    <recommendedName>
        <fullName evidence="3">Bacterial type II secretion system protein E domain-containing protein</fullName>
    </recommendedName>
</protein>
<reference evidence="4" key="1">
    <citation type="journal article" date="2014" name="Front. Microbiol.">
        <title>High frequency of phylogenetically diverse reductive dehalogenase-homologous genes in deep subseafloor sedimentary metagenomes.</title>
        <authorList>
            <person name="Kawai M."/>
            <person name="Futagami T."/>
            <person name="Toyoda A."/>
            <person name="Takaki Y."/>
            <person name="Nishi S."/>
            <person name="Hori S."/>
            <person name="Arai W."/>
            <person name="Tsubouchi T."/>
            <person name="Morono Y."/>
            <person name="Uchiyama I."/>
            <person name="Ito T."/>
            <person name="Fujiyama A."/>
            <person name="Inagaki F."/>
            <person name="Takami H."/>
        </authorList>
    </citation>
    <scope>NUCLEOTIDE SEQUENCE</scope>
    <source>
        <strain evidence="4">Expedition CK06-06</strain>
    </source>
</reference>
<dbReference type="PANTHER" id="PTHR30258:SF2">
    <property type="entry name" value="COMG OPERON PROTEIN 1"/>
    <property type="match status" value="1"/>
</dbReference>
<dbReference type="AlphaFoldDB" id="X0WUI3"/>
<dbReference type="Gene3D" id="3.30.450.90">
    <property type="match status" value="1"/>
</dbReference>
<comment type="caution">
    <text evidence="4">The sequence shown here is derived from an EMBL/GenBank/DDBJ whole genome shotgun (WGS) entry which is preliminary data.</text>
</comment>
<dbReference type="GO" id="GO:0005886">
    <property type="term" value="C:plasma membrane"/>
    <property type="evidence" value="ECO:0007669"/>
    <property type="project" value="TreeGrafter"/>
</dbReference>